<evidence type="ECO:0000313" key="4">
    <source>
        <dbReference type="EMBL" id="MER2493945.1"/>
    </source>
</evidence>
<evidence type="ECO:0000259" key="3">
    <source>
        <dbReference type="PROSITE" id="PS51668"/>
    </source>
</evidence>
<dbReference type="Pfam" id="PF01980">
    <property type="entry name" value="TrmO_N"/>
    <property type="match status" value="1"/>
</dbReference>
<keyword evidence="1" id="KW-0949">S-adenosyl-L-methionine</keyword>
<dbReference type="RefSeq" id="WP_143872381.1">
    <property type="nucleotide sequence ID" value="NZ_CP041660.1"/>
</dbReference>
<dbReference type="InterPro" id="IPR036414">
    <property type="entry name" value="YaeB_N_sf"/>
</dbReference>
<accession>A0ABV1RLY9</accession>
<name>A0ABV1RLY9_9ALTE</name>
<dbReference type="PANTHER" id="PTHR12818">
    <property type="entry name" value="TRNA (ADENINE(37)-N6)-METHYLTRANSFERASE"/>
    <property type="match status" value="1"/>
</dbReference>
<dbReference type="PANTHER" id="PTHR12818:SF0">
    <property type="entry name" value="TRNA (ADENINE(37)-N6)-METHYLTRANSFERASE"/>
    <property type="match status" value="1"/>
</dbReference>
<dbReference type="InterPro" id="IPR023370">
    <property type="entry name" value="TrmO-like_N"/>
</dbReference>
<dbReference type="InterPro" id="IPR040372">
    <property type="entry name" value="YaeB-like"/>
</dbReference>
<dbReference type="CDD" id="cd09281">
    <property type="entry name" value="UPF0066"/>
    <property type="match status" value="1"/>
</dbReference>
<keyword evidence="5" id="KW-1185">Reference proteome</keyword>
<evidence type="ECO:0000313" key="5">
    <source>
        <dbReference type="Proteomes" id="UP001467690"/>
    </source>
</evidence>
<dbReference type="NCBIfam" id="TIGR00104">
    <property type="entry name" value="tRNA_TsaA"/>
    <property type="match status" value="1"/>
</dbReference>
<dbReference type="InterPro" id="IPR036413">
    <property type="entry name" value="YaeB-like_sf"/>
</dbReference>
<gene>
    <name evidence="4" type="primary">tsaA</name>
    <name evidence="4" type="ORF">ABS311_18890</name>
</gene>
<protein>
    <submittedName>
        <fullName evidence="4">tRNA (N6-threonylcarbamoyladenosine(37)-N6)-methyltransferase TrmO</fullName>
    </submittedName>
</protein>
<proteinExistence type="inferred from homology"/>
<feature type="domain" description="TsaA-like" evidence="3">
    <location>
        <begin position="6"/>
        <end position="147"/>
    </location>
</feature>
<dbReference type="Gene3D" id="2.40.30.70">
    <property type="entry name" value="YaeB-like"/>
    <property type="match status" value="1"/>
</dbReference>
<evidence type="ECO:0000256" key="2">
    <source>
        <dbReference type="ARBA" id="ARBA00033753"/>
    </source>
</evidence>
<comment type="caution">
    <text evidence="4">The sequence shown here is derived from an EMBL/GenBank/DDBJ whole genome shotgun (WGS) entry which is preliminary data.</text>
</comment>
<sequence>METWSFNVIGRVISPYKEKFAVPRQANLVTKARGQIVFTSPYNTPEAFSGLENYSHIWLMFVFDKALKSDWNPSVRPPRLGGNKKMGCFATRSPFRANPIGLSCVKLEAIDIKGRDTVLQISGLDLVDGTPIIDIKPFIPYADNQMTASSAFASEAPEPLQKVVFSSELNIVLQQCEQVYPEFSAFLTEVLLQDPRPAFHKTNTEERIYGMHIVDWNVKWYVKNDICYVTEIQ</sequence>
<dbReference type="EMBL" id="JBELOE010000280">
    <property type="protein sequence ID" value="MER2493945.1"/>
    <property type="molecule type" value="Genomic_DNA"/>
</dbReference>
<comment type="similarity">
    <text evidence="2">Belongs to the tRNA methyltransferase O family.</text>
</comment>
<evidence type="ECO:0000256" key="1">
    <source>
        <dbReference type="ARBA" id="ARBA00022691"/>
    </source>
</evidence>
<dbReference type="PROSITE" id="PS51668">
    <property type="entry name" value="TSAA_2"/>
    <property type="match status" value="1"/>
</dbReference>
<reference evidence="4 5" key="1">
    <citation type="submission" date="2024-06" db="EMBL/GenBank/DDBJ databases">
        <authorList>
            <person name="Chen R.Y."/>
        </authorList>
    </citation>
    <scope>NUCLEOTIDE SEQUENCE [LARGE SCALE GENOMIC DNA]</scope>
    <source>
        <strain evidence="4 5">D2</strain>
    </source>
</reference>
<dbReference type="Proteomes" id="UP001467690">
    <property type="component" value="Unassembled WGS sequence"/>
</dbReference>
<dbReference type="InterPro" id="IPR041369">
    <property type="entry name" value="TrmO_C"/>
</dbReference>
<dbReference type="Pfam" id="PF18389">
    <property type="entry name" value="TrmO_C"/>
    <property type="match status" value="1"/>
</dbReference>
<dbReference type="SUPFAM" id="SSF118196">
    <property type="entry name" value="YaeB-like"/>
    <property type="match status" value="1"/>
</dbReference>
<dbReference type="Gene3D" id="3.30.2310.10">
    <property type="entry name" value="YaeB-like"/>
    <property type="match status" value="1"/>
</dbReference>
<organism evidence="4 5">
    <name type="scientific">Catenovulum sediminis</name>
    <dbReference type="NCBI Taxonomy" id="1740262"/>
    <lineage>
        <taxon>Bacteria</taxon>
        <taxon>Pseudomonadati</taxon>
        <taxon>Pseudomonadota</taxon>
        <taxon>Gammaproteobacteria</taxon>
        <taxon>Alteromonadales</taxon>
        <taxon>Alteromonadaceae</taxon>
        <taxon>Catenovulum</taxon>
    </lineage>
</organism>